<evidence type="ECO:0000259" key="5">
    <source>
        <dbReference type="Pfam" id="PF01154"/>
    </source>
</evidence>
<feature type="domain" description="Hydroxymethylglutaryl-coenzyme A synthase N-terminal" evidence="5">
    <location>
        <begin position="2"/>
        <end position="165"/>
    </location>
</feature>
<feature type="active site" description="Acyl-thioester intermediate" evidence="3">
    <location>
        <position position="111"/>
    </location>
</feature>
<comment type="similarity">
    <text evidence="1">Belongs to the thiolase-like superfamily. HMG-CoA synthase family.</text>
</comment>
<dbReference type="Proteomes" id="UP000242949">
    <property type="component" value="Unassembled WGS sequence"/>
</dbReference>
<feature type="binding site" evidence="4">
    <location>
        <position position="143"/>
    </location>
    <ligand>
        <name>(3S)-3-hydroxy-3-methylglutaryl-CoA</name>
        <dbReference type="ChEBI" id="CHEBI:43074"/>
    </ligand>
</feature>
<dbReference type="PANTHER" id="PTHR43323:SF2">
    <property type="entry name" value="HYDROXYMETHYLGLUTARYL-COA SYNTHASE"/>
    <property type="match status" value="1"/>
</dbReference>
<feature type="binding site" evidence="4">
    <location>
        <position position="148"/>
    </location>
    <ligand>
        <name>substrate</name>
    </ligand>
</feature>
<dbReference type="AlphaFoldDB" id="A0A1G6H858"/>
<dbReference type="GO" id="GO:0004421">
    <property type="term" value="F:hydroxymethylglutaryl-CoA synthase activity"/>
    <property type="evidence" value="ECO:0007669"/>
    <property type="project" value="InterPro"/>
</dbReference>
<dbReference type="InterPro" id="IPR016039">
    <property type="entry name" value="Thiolase-like"/>
</dbReference>
<evidence type="ECO:0000256" key="4">
    <source>
        <dbReference type="PIRSR" id="PIRSR611554-2"/>
    </source>
</evidence>
<feature type="binding site" evidence="4">
    <location>
        <position position="275"/>
    </location>
    <ligand>
        <name>(3S)-3-hydroxy-3-methylglutaryl-CoA</name>
        <dbReference type="ChEBI" id="CHEBI:43074"/>
    </ligand>
</feature>
<dbReference type="NCBIfam" id="TIGR01835">
    <property type="entry name" value="HMG-CoA-S_prok"/>
    <property type="match status" value="1"/>
</dbReference>
<keyword evidence="2" id="KW-0808">Transferase</keyword>
<organism evidence="7 8">
    <name type="scientific">Pelagirhabdus alkalitolerans</name>
    <dbReference type="NCBI Taxonomy" id="1612202"/>
    <lineage>
        <taxon>Bacteria</taxon>
        <taxon>Bacillati</taxon>
        <taxon>Bacillota</taxon>
        <taxon>Bacilli</taxon>
        <taxon>Bacillales</taxon>
        <taxon>Bacillaceae</taxon>
        <taxon>Pelagirhabdus</taxon>
    </lineage>
</organism>
<dbReference type="RefSeq" id="WP_090793413.1">
    <property type="nucleotide sequence ID" value="NZ_FMYI01000002.1"/>
</dbReference>
<dbReference type="PANTHER" id="PTHR43323">
    <property type="entry name" value="3-HYDROXY-3-METHYLGLUTARYL COENZYME A SYNTHASE"/>
    <property type="match status" value="1"/>
</dbReference>
<dbReference type="Gene3D" id="3.40.47.10">
    <property type="match status" value="2"/>
</dbReference>
<keyword evidence="8" id="KW-1185">Reference proteome</keyword>
<evidence type="ECO:0000256" key="1">
    <source>
        <dbReference type="ARBA" id="ARBA00007061"/>
    </source>
</evidence>
<dbReference type="CDD" id="cd00827">
    <property type="entry name" value="init_cond_enzymes"/>
    <property type="match status" value="1"/>
</dbReference>
<dbReference type="STRING" id="1612202.SAMN05421734_102347"/>
<dbReference type="Pfam" id="PF01154">
    <property type="entry name" value="HMG_CoA_synt_N"/>
    <property type="match status" value="1"/>
</dbReference>
<feature type="domain" description="Hydroxymethylglutaryl-coenzyme A synthase C-terminal" evidence="6">
    <location>
        <begin position="270"/>
        <end position="352"/>
    </location>
</feature>
<dbReference type="OrthoDB" id="9769523at2"/>
<evidence type="ECO:0000256" key="3">
    <source>
        <dbReference type="PIRSR" id="PIRSR611554-1"/>
    </source>
</evidence>
<evidence type="ECO:0000256" key="2">
    <source>
        <dbReference type="ARBA" id="ARBA00022679"/>
    </source>
</evidence>
<reference evidence="8" key="1">
    <citation type="submission" date="2016-09" db="EMBL/GenBank/DDBJ databases">
        <authorList>
            <person name="Varghese N."/>
            <person name="Submissions S."/>
        </authorList>
    </citation>
    <scope>NUCLEOTIDE SEQUENCE [LARGE SCALE GENOMIC DNA]</scope>
    <source>
        <strain evidence="8">S5</strain>
    </source>
</reference>
<name>A0A1G6H858_9BACI</name>
<feature type="active site" description="Proton donor/acceptor" evidence="3">
    <location>
        <position position="79"/>
    </location>
</feature>
<sequence>MKIGIDKIGFYAPDMYVDTEDLAHARGVEPGKFTVGIGQEKMAVAPKTQDAVTLAANAANNILTKEDIESIDYIIFATETGIDHSKAAAIYVQRLLGLNDYARSIEVKQACYSATAGVQMARGHIALNPDSKVLILASDISRYGLKTGGEITQGAGAVAMVISADPHVLAIEETSVYKTEDAMDFWRPLYSDYAYVQGKFSVDQYINFFQDLLDRYKEKTNRTFKDFSSILFHLPYTKMGLKALKSTLEHADEEDRERLLTNFDVSKRYNAIVGNIYTGSLYLSLLSLLERNTTINEGERVGLFSYGSGSVGEFLTGIVQPNYKDHLFTDQHDAMLNKRQKISVEQYEEMYEDKIPAGEGNVELDASNDPAPIRFTGIKEHMRQYENVSI</sequence>
<dbReference type="EMBL" id="FMYI01000002">
    <property type="protein sequence ID" value="SDB90343.1"/>
    <property type="molecule type" value="Genomic_DNA"/>
</dbReference>
<dbReference type="InterPro" id="IPR013746">
    <property type="entry name" value="HMG_CoA_synt_C_dom"/>
</dbReference>
<proteinExistence type="inferred from homology"/>
<feature type="binding site" evidence="4">
    <location>
        <position position="242"/>
    </location>
    <ligand>
        <name>(3S)-3-hydroxy-3-methylglutaryl-CoA</name>
        <dbReference type="ChEBI" id="CHEBI:43074"/>
    </ligand>
</feature>
<dbReference type="GO" id="GO:0006084">
    <property type="term" value="P:acetyl-CoA metabolic process"/>
    <property type="evidence" value="ECO:0007669"/>
    <property type="project" value="InterPro"/>
</dbReference>
<dbReference type="SUPFAM" id="SSF53901">
    <property type="entry name" value="Thiolase-like"/>
    <property type="match status" value="2"/>
</dbReference>
<feature type="domain" description="Hydroxymethylglutaryl-coenzyme A synthase C-terminal" evidence="6">
    <location>
        <begin position="180"/>
        <end position="258"/>
    </location>
</feature>
<accession>A0A1G6H858</accession>
<feature type="active site" description="Proton donor/acceptor" evidence="3">
    <location>
        <position position="233"/>
    </location>
</feature>
<dbReference type="InterPro" id="IPR011554">
    <property type="entry name" value="HMG_CoA_synthase_prok"/>
</dbReference>
<protein>
    <submittedName>
        <fullName evidence="7">Hydroxymethylglutaryl-CoA synthase</fullName>
    </submittedName>
</protein>
<evidence type="ECO:0000259" key="6">
    <source>
        <dbReference type="Pfam" id="PF08540"/>
    </source>
</evidence>
<dbReference type="Pfam" id="PF08540">
    <property type="entry name" value="HMG_CoA_synt_C"/>
    <property type="match status" value="2"/>
</dbReference>
<evidence type="ECO:0000313" key="8">
    <source>
        <dbReference type="Proteomes" id="UP000242949"/>
    </source>
</evidence>
<gene>
    <name evidence="7" type="ORF">SAMN05421734_102347</name>
</gene>
<dbReference type="InterPro" id="IPR013528">
    <property type="entry name" value="HMG_CoA_synth_N"/>
</dbReference>
<evidence type="ECO:0000313" key="7">
    <source>
        <dbReference type="EMBL" id="SDB90343.1"/>
    </source>
</evidence>